<evidence type="ECO:0000256" key="1">
    <source>
        <dbReference type="SAM" id="MobiDB-lite"/>
    </source>
</evidence>
<keyword evidence="3" id="KW-1185">Reference proteome</keyword>
<name>A0A4Y9XKE9_9AGAM</name>
<organism evidence="2 3">
    <name type="scientific">Dentipellis fragilis</name>
    <dbReference type="NCBI Taxonomy" id="205917"/>
    <lineage>
        <taxon>Eukaryota</taxon>
        <taxon>Fungi</taxon>
        <taxon>Dikarya</taxon>
        <taxon>Basidiomycota</taxon>
        <taxon>Agaricomycotina</taxon>
        <taxon>Agaricomycetes</taxon>
        <taxon>Russulales</taxon>
        <taxon>Hericiaceae</taxon>
        <taxon>Dentipellis</taxon>
    </lineage>
</organism>
<gene>
    <name evidence="2" type="ORF">EVG20_g11522</name>
</gene>
<dbReference type="EMBL" id="SEOQ01001835">
    <property type="protein sequence ID" value="TFY50430.1"/>
    <property type="molecule type" value="Genomic_DNA"/>
</dbReference>
<accession>A0A4Y9XKE9</accession>
<feature type="region of interest" description="Disordered" evidence="1">
    <location>
        <begin position="30"/>
        <end position="53"/>
    </location>
</feature>
<dbReference type="Proteomes" id="UP000298327">
    <property type="component" value="Unassembled WGS sequence"/>
</dbReference>
<evidence type="ECO:0000313" key="3">
    <source>
        <dbReference type="Proteomes" id="UP000298327"/>
    </source>
</evidence>
<proteinExistence type="predicted"/>
<comment type="caution">
    <text evidence="2">The sequence shown here is derived from an EMBL/GenBank/DDBJ whole genome shotgun (WGS) entry which is preliminary data.</text>
</comment>
<evidence type="ECO:0000313" key="2">
    <source>
        <dbReference type="EMBL" id="TFY50430.1"/>
    </source>
</evidence>
<sequence>MDPTVFVRLPTPMRNPADCRPSLSFRAMSRHDPTTHTRSSTCPASVGSRESGVGQHWPRAIATRMRVKSRLRRSFISAFWRNVGGAHPTLISTDTPTPAILMYRVGPVTSRTSILSWSVNCWCVAVSESPPCPALYNMLSFIDALIDGALPTPD</sequence>
<protein>
    <submittedName>
        <fullName evidence="2">Uncharacterized protein</fullName>
    </submittedName>
</protein>
<dbReference type="AlphaFoldDB" id="A0A4Y9XKE9"/>
<reference evidence="2 3" key="1">
    <citation type="submission" date="2019-02" db="EMBL/GenBank/DDBJ databases">
        <title>Genome sequencing of the rare red list fungi Dentipellis fragilis.</title>
        <authorList>
            <person name="Buettner E."/>
            <person name="Kellner H."/>
        </authorList>
    </citation>
    <scope>NUCLEOTIDE SEQUENCE [LARGE SCALE GENOMIC DNA]</scope>
    <source>
        <strain evidence="2 3">DSM 105465</strain>
    </source>
</reference>